<reference evidence="4 5" key="1">
    <citation type="journal article" date="2019" name="Int. J. Syst. Evol. Microbiol.">
        <title>The Global Catalogue of Microorganisms (GCM) 10K type strain sequencing project: providing services to taxonomists for standard genome sequencing and annotation.</title>
        <authorList>
            <consortium name="The Broad Institute Genomics Platform"/>
            <consortium name="The Broad Institute Genome Sequencing Center for Infectious Disease"/>
            <person name="Wu L."/>
            <person name="Ma J."/>
        </authorList>
    </citation>
    <scope>NUCLEOTIDE SEQUENCE [LARGE SCALE GENOMIC DNA]</scope>
    <source>
        <strain evidence="4 5">JCM 16331</strain>
    </source>
</reference>
<proteinExistence type="predicted"/>
<evidence type="ECO:0000256" key="1">
    <source>
        <dbReference type="SAM" id="MobiDB-lite"/>
    </source>
</evidence>
<dbReference type="InterPro" id="IPR050237">
    <property type="entry name" value="ATP-dep_AMP-bd_enzyme"/>
</dbReference>
<gene>
    <name evidence="4" type="ORF">GCM10009021_07390</name>
</gene>
<dbReference type="NCBIfam" id="NF004837">
    <property type="entry name" value="PRK06187.1"/>
    <property type="match status" value="1"/>
</dbReference>
<dbReference type="InterPro" id="IPR020845">
    <property type="entry name" value="AMP-binding_CS"/>
</dbReference>
<protein>
    <submittedName>
        <fullName evidence="4">Long-chain-fatty-acid--CoA ligase</fullName>
    </submittedName>
</protein>
<feature type="domain" description="AMP-dependent synthetase/ligase" evidence="2">
    <location>
        <begin position="19"/>
        <end position="389"/>
    </location>
</feature>
<dbReference type="PROSITE" id="PS00455">
    <property type="entry name" value="AMP_BINDING"/>
    <property type="match status" value="1"/>
</dbReference>
<feature type="domain" description="AMP-binding enzyme C-terminal" evidence="3">
    <location>
        <begin position="441"/>
        <end position="516"/>
    </location>
</feature>
<dbReference type="Gene3D" id="3.30.300.30">
    <property type="match status" value="1"/>
</dbReference>
<evidence type="ECO:0000313" key="5">
    <source>
        <dbReference type="Proteomes" id="UP000608850"/>
    </source>
</evidence>
<dbReference type="InterPro" id="IPR025110">
    <property type="entry name" value="AMP-bd_C"/>
</dbReference>
<sequence>MLQRDFTLIDVLDRADTLFADRAVVTARPDGSRHRYTYGDAADRIARLAGALDDLGVGSDARVGTLARNHYRHFELYFAPACSGRSLHMGNVRLPETDLVETIRDAGDEVLFVDPAFLDRVEAVADDLDTVERYVVLAETVPETTLDPVVAYEDLLAAGSPDYDWPALAEDRECGLCYTTGTTGRPKGVTYTHRALALHTMMNGHVDTYAIGARDTVCPVVPMFHVNAWGFPYAAAFAGADLVLPGPHTDPGPLAALLAEEGVTVAAGVPTVWRRLAAYLDETPAADIDPVERLVVGGASVPPSLVRSYDDAHDVTVQQGWGMTETSPLGLLTPLDPSPGDDAAPRTTDGRPVPGISARVVDEDGIRVARDGEAMGELHVRGLWVTEGYASRTRDVESPLTDDGWLRTGDVATWDADGYVDVVDRTDDLINSGGEWISSIELEDELMAHGDVAEAAVVPVADETWGERPLAVVVPRGDDLPETDALDAHLRASFPSWWLPDRYVVRESIPLTTTGKFDKRALRERFGDADARADDSTAGDA</sequence>
<dbReference type="PANTHER" id="PTHR43767">
    <property type="entry name" value="LONG-CHAIN-FATTY-ACID--COA LIGASE"/>
    <property type="match status" value="1"/>
</dbReference>
<evidence type="ECO:0000313" key="4">
    <source>
        <dbReference type="EMBL" id="GGN10132.1"/>
    </source>
</evidence>
<dbReference type="AlphaFoldDB" id="A0A830GA93"/>
<dbReference type="PANTHER" id="PTHR43767:SF11">
    <property type="entry name" value="MEDIUM-CHAIN-FATTY-ACID--COA LIGASE"/>
    <property type="match status" value="1"/>
</dbReference>
<dbReference type="OrthoDB" id="193284at2157"/>
<dbReference type="Proteomes" id="UP000608850">
    <property type="component" value="Unassembled WGS sequence"/>
</dbReference>
<dbReference type="InterPro" id="IPR045851">
    <property type="entry name" value="AMP-bd_C_sf"/>
</dbReference>
<dbReference type="Pfam" id="PF13193">
    <property type="entry name" value="AMP-binding_C"/>
    <property type="match status" value="1"/>
</dbReference>
<keyword evidence="5" id="KW-1185">Reference proteome</keyword>
<dbReference type="InterPro" id="IPR042099">
    <property type="entry name" value="ANL_N_sf"/>
</dbReference>
<evidence type="ECO:0000259" key="2">
    <source>
        <dbReference type="Pfam" id="PF00501"/>
    </source>
</evidence>
<dbReference type="Gene3D" id="3.40.50.12780">
    <property type="entry name" value="N-terminal domain of ligase-like"/>
    <property type="match status" value="1"/>
</dbReference>
<dbReference type="Pfam" id="PF00501">
    <property type="entry name" value="AMP-binding"/>
    <property type="match status" value="1"/>
</dbReference>
<feature type="region of interest" description="Disordered" evidence="1">
    <location>
        <begin position="326"/>
        <end position="355"/>
    </location>
</feature>
<keyword evidence="4" id="KW-0436">Ligase</keyword>
<dbReference type="RefSeq" id="WP_188877178.1">
    <property type="nucleotide sequence ID" value="NZ_BMOQ01000002.1"/>
</dbReference>
<evidence type="ECO:0000259" key="3">
    <source>
        <dbReference type="Pfam" id="PF13193"/>
    </source>
</evidence>
<dbReference type="EMBL" id="BMOQ01000002">
    <property type="protein sequence ID" value="GGN10132.1"/>
    <property type="molecule type" value="Genomic_DNA"/>
</dbReference>
<dbReference type="SUPFAM" id="SSF56801">
    <property type="entry name" value="Acetyl-CoA synthetase-like"/>
    <property type="match status" value="1"/>
</dbReference>
<name>A0A830GA93_9EURY</name>
<dbReference type="GO" id="GO:0016877">
    <property type="term" value="F:ligase activity, forming carbon-sulfur bonds"/>
    <property type="evidence" value="ECO:0007669"/>
    <property type="project" value="UniProtKB-ARBA"/>
</dbReference>
<accession>A0A830GA93</accession>
<comment type="caution">
    <text evidence="4">The sequence shown here is derived from an EMBL/GenBank/DDBJ whole genome shotgun (WGS) entry which is preliminary data.</text>
</comment>
<organism evidence="4 5">
    <name type="scientific">Halarchaeum nitratireducens</name>
    <dbReference type="NCBI Taxonomy" id="489913"/>
    <lineage>
        <taxon>Archaea</taxon>
        <taxon>Methanobacteriati</taxon>
        <taxon>Methanobacteriota</taxon>
        <taxon>Stenosarchaea group</taxon>
        <taxon>Halobacteria</taxon>
        <taxon>Halobacteriales</taxon>
        <taxon>Halobacteriaceae</taxon>
    </lineage>
</organism>
<dbReference type="InterPro" id="IPR000873">
    <property type="entry name" value="AMP-dep_synth/lig_dom"/>
</dbReference>